<gene>
    <name evidence="4" type="ORF">U27_05817</name>
</gene>
<feature type="domain" description="PBP" evidence="3">
    <location>
        <begin position="28"/>
        <end position="138"/>
    </location>
</feature>
<proteinExistence type="predicted"/>
<reference evidence="4" key="1">
    <citation type="journal article" date="2015" name="PeerJ">
        <title>First genomic representation of candidate bacterial phylum KSB3 points to enhanced environmental sensing as a trigger of wastewater bulking.</title>
        <authorList>
            <person name="Sekiguchi Y."/>
            <person name="Ohashi A."/>
            <person name="Parks D.H."/>
            <person name="Yamauchi T."/>
            <person name="Tyson G.W."/>
            <person name="Hugenholtz P."/>
        </authorList>
    </citation>
    <scope>NUCLEOTIDE SEQUENCE [LARGE SCALE GENOMIC DNA]</scope>
</reference>
<accession>A0A081C2N7</accession>
<feature type="signal peptide" evidence="2">
    <location>
        <begin position="1"/>
        <end position="23"/>
    </location>
</feature>
<dbReference type="Pfam" id="PF12849">
    <property type="entry name" value="PBP_like_2"/>
    <property type="match status" value="1"/>
</dbReference>
<dbReference type="STRING" id="1499967.U27_05817"/>
<organism evidence="4">
    <name type="scientific">Vecturithrix granuli</name>
    <dbReference type="NCBI Taxonomy" id="1499967"/>
    <lineage>
        <taxon>Bacteria</taxon>
        <taxon>Candidatus Moduliflexota</taxon>
        <taxon>Candidatus Vecturitrichia</taxon>
        <taxon>Candidatus Vecturitrichales</taxon>
        <taxon>Candidatus Vecturitrichaceae</taxon>
        <taxon>Candidatus Vecturithrix</taxon>
    </lineage>
</organism>
<dbReference type="AlphaFoldDB" id="A0A081C2N7"/>
<evidence type="ECO:0000256" key="2">
    <source>
        <dbReference type="SAM" id="SignalP"/>
    </source>
</evidence>
<name>A0A081C2N7_VECG1</name>
<dbReference type="Proteomes" id="UP000030661">
    <property type="component" value="Unassembled WGS sequence"/>
</dbReference>
<keyword evidence="5" id="KW-1185">Reference proteome</keyword>
<dbReference type="eggNOG" id="COG0226">
    <property type="taxonomic scope" value="Bacteria"/>
</dbReference>
<evidence type="ECO:0000259" key="3">
    <source>
        <dbReference type="Pfam" id="PF12849"/>
    </source>
</evidence>
<keyword evidence="1 2" id="KW-0732">Signal</keyword>
<dbReference type="InterPro" id="IPR050811">
    <property type="entry name" value="Phosphate_ABC_transporter"/>
</dbReference>
<sequence>MKNRIVCMTFLLLLLTNGLVSIAEEPAPFSIIVHASNPVTQLSKEDVSNMFLKKVKHWKESGEAVLPVDLVEDSPIRAQFSESIHGRKITAIKAYWQKQIFSGRGVPPEEKKSENEVLKYVSENPGAIGYIAASTPIDDYNVKVLTIKAQ</sequence>
<dbReference type="HOGENOM" id="CLU_124904_1_1_0"/>
<dbReference type="InterPro" id="IPR024370">
    <property type="entry name" value="PBP_domain"/>
</dbReference>
<dbReference type="EMBL" id="DF820468">
    <property type="protein sequence ID" value="GAK58842.1"/>
    <property type="molecule type" value="Genomic_DNA"/>
</dbReference>
<evidence type="ECO:0000256" key="1">
    <source>
        <dbReference type="ARBA" id="ARBA00022729"/>
    </source>
</evidence>
<dbReference type="PANTHER" id="PTHR30570">
    <property type="entry name" value="PERIPLASMIC PHOSPHATE BINDING COMPONENT OF PHOSPHATE ABC TRANSPORTER"/>
    <property type="match status" value="1"/>
</dbReference>
<feature type="chain" id="PRO_5001755550" description="PBP domain-containing protein" evidence="2">
    <location>
        <begin position="24"/>
        <end position="150"/>
    </location>
</feature>
<protein>
    <recommendedName>
        <fullName evidence="3">PBP domain-containing protein</fullName>
    </recommendedName>
</protein>
<dbReference type="SUPFAM" id="SSF53850">
    <property type="entry name" value="Periplasmic binding protein-like II"/>
    <property type="match status" value="1"/>
</dbReference>
<evidence type="ECO:0000313" key="5">
    <source>
        <dbReference type="Proteomes" id="UP000030661"/>
    </source>
</evidence>
<dbReference type="Gene3D" id="3.40.190.10">
    <property type="entry name" value="Periplasmic binding protein-like II"/>
    <property type="match status" value="1"/>
</dbReference>
<dbReference type="PANTHER" id="PTHR30570:SF1">
    <property type="entry name" value="PHOSPHATE-BINDING PROTEIN PSTS"/>
    <property type="match status" value="1"/>
</dbReference>
<evidence type="ECO:0000313" key="4">
    <source>
        <dbReference type="EMBL" id="GAK58842.1"/>
    </source>
</evidence>